<comment type="function">
    <text evidence="9">Catalyzes the reduction of all-trans-retinal to all-trans-retinol in the presence of NADPH.</text>
</comment>
<dbReference type="Pfam" id="PF00106">
    <property type="entry name" value="adh_short"/>
    <property type="match status" value="1"/>
</dbReference>
<keyword evidence="6" id="KW-0560">Oxidoreductase</keyword>
<keyword evidence="4" id="KW-0521">NADP</keyword>
<dbReference type="InterPro" id="IPR002347">
    <property type="entry name" value="SDR_fam"/>
</dbReference>
<dbReference type="OrthoDB" id="10253736at2759"/>
<keyword evidence="5 13" id="KW-1133">Transmembrane helix</keyword>
<dbReference type="FunCoup" id="A0A0C2X7E2">
    <property type="interactions" value="114"/>
</dbReference>
<evidence type="ECO:0000256" key="5">
    <source>
        <dbReference type="ARBA" id="ARBA00022989"/>
    </source>
</evidence>
<evidence type="ECO:0000256" key="2">
    <source>
        <dbReference type="ARBA" id="ARBA00006484"/>
    </source>
</evidence>
<dbReference type="FunFam" id="3.40.50.720:FF:000131">
    <property type="entry name" value="Short-chain dehydrogenase/reductase 3"/>
    <property type="match status" value="1"/>
</dbReference>
<evidence type="ECO:0000256" key="9">
    <source>
        <dbReference type="ARBA" id="ARBA00059620"/>
    </source>
</evidence>
<feature type="domain" description="Ketoreductase" evidence="14">
    <location>
        <begin position="91"/>
        <end position="260"/>
    </location>
</feature>
<evidence type="ECO:0000256" key="6">
    <source>
        <dbReference type="ARBA" id="ARBA00023002"/>
    </source>
</evidence>
<dbReference type="SUPFAM" id="SSF51735">
    <property type="entry name" value="NAD(P)-binding Rossmann-fold domains"/>
    <property type="match status" value="1"/>
</dbReference>
<reference evidence="15 16" key="1">
    <citation type="submission" date="2014-04" db="EMBL/GenBank/DDBJ databases">
        <title>Evolutionary Origins and Diversification of the Mycorrhizal Mutualists.</title>
        <authorList>
            <consortium name="DOE Joint Genome Institute"/>
            <consortium name="Mycorrhizal Genomics Consortium"/>
            <person name="Kohler A."/>
            <person name="Kuo A."/>
            <person name="Nagy L.G."/>
            <person name="Floudas D."/>
            <person name="Copeland A."/>
            <person name="Barry K.W."/>
            <person name="Cichocki N."/>
            <person name="Veneault-Fourrey C."/>
            <person name="LaButti K."/>
            <person name="Lindquist E.A."/>
            <person name="Lipzen A."/>
            <person name="Lundell T."/>
            <person name="Morin E."/>
            <person name="Murat C."/>
            <person name="Riley R."/>
            <person name="Ohm R."/>
            <person name="Sun H."/>
            <person name="Tunlid A."/>
            <person name="Henrissat B."/>
            <person name="Grigoriev I.V."/>
            <person name="Hibbett D.S."/>
            <person name="Martin F."/>
        </authorList>
    </citation>
    <scope>NUCLEOTIDE SEQUENCE [LARGE SCALE GENOMIC DNA]</scope>
    <source>
        <strain evidence="15 16">Koide BX008</strain>
    </source>
</reference>
<evidence type="ECO:0000259" key="14">
    <source>
        <dbReference type="SMART" id="SM00822"/>
    </source>
</evidence>
<keyword evidence="8 13" id="KW-0472">Membrane</keyword>
<evidence type="ECO:0000256" key="4">
    <source>
        <dbReference type="ARBA" id="ARBA00022857"/>
    </source>
</evidence>
<dbReference type="GO" id="GO:0016020">
    <property type="term" value="C:membrane"/>
    <property type="evidence" value="ECO:0007669"/>
    <property type="project" value="UniProtKB-SubCell"/>
</dbReference>
<dbReference type="STRING" id="946122.A0A0C2X7E2"/>
<accession>A0A0C2X7E2</accession>
<dbReference type="PANTHER" id="PTHR24322:SF736">
    <property type="entry name" value="RETINOL DEHYDROGENASE 10"/>
    <property type="match status" value="1"/>
</dbReference>
<dbReference type="InterPro" id="IPR020904">
    <property type="entry name" value="Sc_DH/Rdtase_CS"/>
</dbReference>
<dbReference type="EMBL" id="KN818224">
    <property type="protein sequence ID" value="KIL70262.1"/>
    <property type="molecule type" value="Genomic_DNA"/>
</dbReference>
<dbReference type="CDD" id="cd05339">
    <property type="entry name" value="17beta-HSDXI-like_SDR_c"/>
    <property type="match status" value="1"/>
</dbReference>
<evidence type="ECO:0000256" key="10">
    <source>
        <dbReference type="ARBA" id="ARBA00068717"/>
    </source>
</evidence>
<evidence type="ECO:0000256" key="13">
    <source>
        <dbReference type="SAM" id="Phobius"/>
    </source>
</evidence>
<keyword evidence="3 13" id="KW-0812">Transmembrane</keyword>
<keyword evidence="7" id="KW-0443">Lipid metabolism</keyword>
<comment type="subcellular location">
    <subcellularLocation>
        <location evidence="1">Membrane</location>
        <topology evidence="1">Multi-pass membrane protein</topology>
    </subcellularLocation>
</comment>
<organism evidence="15 16">
    <name type="scientific">Amanita muscaria (strain Koide BX008)</name>
    <dbReference type="NCBI Taxonomy" id="946122"/>
    <lineage>
        <taxon>Eukaryota</taxon>
        <taxon>Fungi</taxon>
        <taxon>Dikarya</taxon>
        <taxon>Basidiomycota</taxon>
        <taxon>Agaricomycotina</taxon>
        <taxon>Agaricomycetes</taxon>
        <taxon>Agaricomycetidae</taxon>
        <taxon>Agaricales</taxon>
        <taxon>Pluteineae</taxon>
        <taxon>Amanitaceae</taxon>
        <taxon>Amanita</taxon>
    </lineage>
</organism>
<dbReference type="PANTHER" id="PTHR24322">
    <property type="entry name" value="PKSB"/>
    <property type="match status" value="1"/>
</dbReference>
<evidence type="ECO:0000313" key="15">
    <source>
        <dbReference type="EMBL" id="KIL70262.1"/>
    </source>
</evidence>
<dbReference type="GO" id="GO:0052650">
    <property type="term" value="F:all-trans-retinol dehydrogenase (NADP+) activity"/>
    <property type="evidence" value="ECO:0007669"/>
    <property type="project" value="UniProtKB-ARBA"/>
</dbReference>
<proteinExistence type="inferred from homology"/>
<dbReference type="SMART" id="SM00822">
    <property type="entry name" value="PKS_KR"/>
    <property type="match status" value="1"/>
</dbReference>
<dbReference type="PRINTS" id="PR00081">
    <property type="entry name" value="GDHRDH"/>
</dbReference>
<gene>
    <name evidence="15" type="ORF">M378DRAFT_183815</name>
</gene>
<evidence type="ECO:0000256" key="1">
    <source>
        <dbReference type="ARBA" id="ARBA00004141"/>
    </source>
</evidence>
<dbReference type="Proteomes" id="UP000054549">
    <property type="component" value="Unassembled WGS sequence"/>
</dbReference>
<evidence type="ECO:0000256" key="7">
    <source>
        <dbReference type="ARBA" id="ARBA00023098"/>
    </source>
</evidence>
<dbReference type="Gene3D" id="3.40.50.720">
    <property type="entry name" value="NAD(P)-binding Rossmann-like Domain"/>
    <property type="match status" value="1"/>
</dbReference>
<dbReference type="PROSITE" id="PS00061">
    <property type="entry name" value="ADH_SHORT"/>
    <property type="match status" value="1"/>
</dbReference>
<dbReference type="InterPro" id="IPR036291">
    <property type="entry name" value="NAD(P)-bd_dom_sf"/>
</dbReference>
<feature type="transmembrane region" description="Helical" evidence="13">
    <location>
        <begin position="49"/>
        <end position="69"/>
    </location>
</feature>
<evidence type="ECO:0000256" key="8">
    <source>
        <dbReference type="ARBA" id="ARBA00023136"/>
    </source>
</evidence>
<sequence length="369" mass="40908">MSSEPTLVFDNFDVDLVVKVLSHTLFSPFFVSLIPVFYLFQGAKTADTVVLYPAIYFALVSAFWSLKWLSKSYRNQGNVFSSPKRLDWGEQIVLVTGGASGIGELLANTLAVRNVSVVVLDMEPVVSENHSISFYKCDVSSWDEVKAVAERVIEEIGQPTIIVNNAGVVQGKLLLDLKPEDINQTFGANTLAHFWVLKAFLPGMLKVKEGHIITVSSVMGYLGAAQMTDYNASKAAVISLHQSLRYELDKRYNCPRIRTTLVCPGHVMTPMFSSITFPPITSLKFLLPSVQPVAVVKKIISALDEKESQIILTPFWANFAPYLQHLPSFIRDSLQNISGADDSMRKFIKITGRRKDEAPVQDGRICPSA</sequence>
<name>A0A0C2X7E2_AMAMK</name>
<dbReference type="InterPro" id="IPR057326">
    <property type="entry name" value="KR_dom"/>
</dbReference>
<dbReference type="AlphaFoldDB" id="A0A0C2X7E2"/>
<evidence type="ECO:0000313" key="16">
    <source>
        <dbReference type="Proteomes" id="UP000054549"/>
    </source>
</evidence>
<dbReference type="InParanoid" id="A0A0C2X7E2"/>
<dbReference type="PRINTS" id="PR00080">
    <property type="entry name" value="SDRFAMILY"/>
</dbReference>
<evidence type="ECO:0000256" key="12">
    <source>
        <dbReference type="RuleBase" id="RU000363"/>
    </source>
</evidence>
<evidence type="ECO:0000256" key="3">
    <source>
        <dbReference type="ARBA" id="ARBA00022692"/>
    </source>
</evidence>
<comment type="similarity">
    <text evidence="2 12">Belongs to the short-chain dehydrogenases/reductases (SDR) family.</text>
</comment>
<dbReference type="HOGENOM" id="CLU_010194_5_1_1"/>
<evidence type="ECO:0000256" key="11">
    <source>
        <dbReference type="ARBA" id="ARBA00082544"/>
    </source>
</evidence>
<feature type="transmembrane region" description="Helical" evidence="13">
    <location>
        <begin position="20"/>
        <end position="40"/>
    </location>
</feature>
<protein>
    <recommendedName>
        <fullName evidence="10">Short-chain dehydrogenase/reductase 3</fullName>
    </recommendedName>
    <alternativeName>
        <fullName evidence="11">Retinal short-chain dehydrogenase/reductase 1</fullName>
    </alternativeName>
</protein>
<keyword evidence="16" id="KW-1185">Reference proteome</keyword>